<comment type="caution">
    <text evidence="2">The sequence shown here is derived from an EMBL/GenBank/DDBJ whole genome shotgun (WGS) entry which is preliminary data.</text>
</comment>
<proteinExistence type="predicted"/>
<name>A0A5B7CRT1_PORTR</name>
<organism evidence="2 3">
    <name type="scientific">Portunus trituberculatus</name>
    <name type="common">Swimming crab</name>
    <name type="synonym">Neptunus trituberculatus</name>
    <dbReference type="NCBI Taxonomy" id="210409"/>
    <lineage>
        <taxon>Eukaryota</taxon>
        <taxon>Metazoa</taxon>
        <taxon>Ecdysozoa</taxon>
        <taxon>Arthropoda</taxon>
        <taxon>Crustacea</taxon>
        <taxon>Multicrustacea</taxon>
        <taxon>Malacostraca</taxon>
        <taxon>Eumalacostraca</taxon>
        <taxon>Eucarida</taxon>
        <taxon>Decapoda</taxon>
        <taxon>Pleocyemata</taxon>
        <taxon>Brachyura</taxon>
        <taxon>Eubrachyura</taxon>
        <taxon>Portunoidea</taxon>
        <taxon>Portunidae</taxon>
        <taxon>Portuninae</taxon>
        <taxon>Portunus</taxon>
    </lineage>
</organism>
<feature type="region of interest" description="Disordered" evidence="1">
    <location>
        <begin position="88"/>
        <end position="140"/>
    </location>
</feature>
<evidence type="ECO:0000256" key="1">
    <source>
        <dbReference type="SAM" id="MobiDB-lite"/>
    </source>
</evidence>
<reference evidence="2 3" key="1">
    <citation type="submission" date="2019-05" db="EMBL/GenBank/DDBJ databases">
        <title>Another draft genome of Portunus trituberculatus and its Hox gene families provides insights of decapod evolution.</title>
        <authorList>
            <person name="Jeong J.-H."/>
            <person name="Song I."/>
            <person name="Kim S."/>
            <person name="Choi T."/>
            <person name="Kim D."/>
            <person name="Ryu S."/>
            <person name="Kim W."/>
        </authorList>
    </citation>
    <scope>NUCLEOTIDE SEQUENCE [LARGE SCALE GENOMIC DNA]</scope>
    <source>
        <tissue evidence="2">Muscle</tissue>
    </source>
</reference>
<dbReference type="EMBL" id="VSRR010000216">
    <property type="protein sequence ID" value="MPC12432.1"/>
    <property type="molecule type" value="Genomic_DNA"/>
</dbReference>
<evidence type="ECO:0000313" key="3">
    <source>
        <dbReference type="Proteomes" id="UP000324222"/>
    </source>
</evidence>
<accession>A0A5B7CRT1</accession>
<feature type="compositionally biased region" description="Basic and acidic residues" evidence="1">
    <location>
        <begin position="130"/>
        <end position="140"/>
    </location>
</feature>
<dbReference type="AlphaFoldDB" id="A0A5B7CRT1"/>
<keyword evidence="3" id="KW-1185">Reference proteome</keyword>
<gene>
    <name evidence="2" type="ORF">E2C01_005126</name>
</gene>
<protein>
    <submittedName>
        <fullName evidence="2">Uncharacterized protein</fullName>
    </submittedName>
</protein>
<evidence type="ECO:0000313" key="2">
    <source>
        <dbReference type="EMBL" id="MPC12432.1"/>
    </source>
</evidence>
<sequence>MPAILSFFFPMYSTTPPSAPFKTLLVLLGAEGVLGSMTRSAVTKAKFLDPQTALTSRLSQDEKNKVEKLKQETMAIEVKQIKRLRPTEATKARKGIRGAGAWNNRGKRIHSRHLHSTPGHSSNYSAPLRYSREPRLLRDE</sequence>
<dbReference type="Proteomes" id="UP000324222">
    <property type="component" value="Unassembled WGS sequence"/>
</dbReference>
<feature type="compositionally biased region" description="Basic residues" evidence="1">
    <location>
        <begin position="105"/>
        <end position="115"/>
    </location>
</feature>